<gene>
    <name evidence="2" type="ORF">QBE54_10790</name>
</gene>
<dbReference type="EMBL" id="CP121689">
    <property type="protein sequence ID" value="WZL76046.1"/>
    <property type="molecule type" value="Genomic_DNA"/>
</dbReference>
<dbReference type="InterPro" id="IPR036388">
    <property type="entry name" value="WH-like_DNA-bd_sf"/>
</dbReference>
<protein>
    <submittedName>
        <fullName evidence="2">ROK family transcriptional regulator</fullName>
    </submittedName>
</protein>
<dbReference type="PANTHER" id="PTHR18964">
    <property type="entry name" value="ROK (REPRESSOR, ORF, KINASE) FAMILY"/>
    <property type="match status" value="1"/>
</dbReference>
<evidence type="ECO:0000313" key="2">
    <source>
        <dbReference type="EMBL" id="WZL76046.1"/>
    </source>
</evidence>
<evidence type="ECO:0000313" key="3">
    <source>
        <dbReference type="Proteomes" id="UP001461341"/>
    </source>
</evidence>
<dbReference type="PANTHER" id="PTHR18964:SF149">
    <property type="entry name" value="BIFUNCTIONAL UDP-N-ACETYLGLUCOSAMINE 2-EPIMERASE_N-ACETYLMANNOSAMINE KINASE"/>
    <property type="match status" value="1"/>
</dbReference>
<dbReference type="InterPro" id="IPR043129">
    <property type="entry name" value="ATPase_NBD"/>
</dbReference>
<dbReference type="SUPFAM" id="SSF53067">
    <property type="entry name" value="Actin-like ATPase domain"/>
    <property type="match status" value="1"/>
</dbReference>
<dbReference type="InterPro" id="IPR000600">
    <property type="entry name" value="ROK"/>
</dbReference>
<dbReference type="SUPFAM" id="SSF46785">
    <property type="entry name" value="Winged helix' DNA-binding domain"/>
    <property type="match status" value="1"/>
</dbReference>
<proteinExistence type="inferred from homology"/>
<dbReference type="InterPro" id="IPR036390">
    <property type="entry name" value="WH_DNA-bd_sf"/>
</dbReference>
<sequence>MPEEKIGDNLSDVKTKNRSLVLRLVKKRGFLSRIELARITGLTQPTITNIVNDLIRAGLLIEVGTSDTRAGRKPILLAFNDQAFYVVAISFKKKGFTVALTDLGPNILYRRDSNYSLLENTEMALVELQKEFIHVLEYATQSLSLILGIGVSVPGPVDPESFTILAHPVFLAHRNLDLRPVLREYDLPIFMMNNAYAACLHETWGGKAKEAKNLIYFMVGETVGAGIMVDGKLYQGADQKAGEIGHTSINVFGPRCVCGNYGCMELYCSTKSAIEKALEAAWLGKSSFLKKRLREKENTLSFQDLLEGAKGNDPICKEIFASLGQYVGIGAVNLLNLYNPEVLVIGGEIALAREFIESSVQQVIEERLLYRDYTSSVIYYSQWGEDVTLLGAASLVLDHFIAGDLGRF</sequence>
<dbReference type="Pfam" id="PF13412">
    <property type="entry name" value="HTH_24"/>
    <property type="match status" value="1"/>
</dbReference>
<dbReference type="Pfam" id="PF00480">
    <property type="entry name" value="ROK"/>
    <property type="match status" value="1"/>
</dbReference>
<reference evidence="2 3" key="1">
    <citation type="submission" date="2023-03" db="EMBL/GenBank/DDBJ databases">
        <title>Novel Species.</title>
        <authorList>
            <person name="Ma S."/>
        </authorList>
    </citation>
    <scope>NUCLEOTIDE SEQUENCE [LARGE SCALE GENOMIC DNA]</scope>
    <source>
        <strain evidence="2 3">B11</strain>
    </source>
</reference>
<evidence type="ECO:0000256" key="1">
    <source>
        <dbReference type="ARBA" id="ARBA00006479"/>
    </source>
</evidence>
<accession>A0ABZ2YCP9</accession>
<dbReference type="Proteomes" id="UP001461341">
    <property type="component" value="Chromosome"/>
</dbReference>
<organism evidence="2 3">
    <name type="scientific">Thermatribacter velox</name>
    <dbReference type="NCBI Taxonomy" id="3039681"/>
    <lineage>
        <taxon>Bacteria</taxon>
        <taxon>Pseudomonadati</taxon>
        <taxon>Atribacterota</taxon>
        <taxon>Atribacteria</taxon>
        <taxon>Atribacterales</taxon>
        <taxon>Thermatribacteraceae</taxon>
        <taxon>Thermatribacter</taxon>
    </lineage>
</organism>
<dbReference type="RefSeq" id="WP_369018201.1">
    <property type="nucleotide sequence ID" value="NZ_CP121689.1"/>
</dbReference>
<name>A0ABZ2YCP9_9BACT</name>
<dbReference type="Gene3D" id="1.10.10.10">
    <property type="entry name" value="Winged helix-like DNA-binding domain superfamily/Winged helix DNA-binding domain"/>
    <property type="match status" value="1"/>
</dbReference>
<keyword evidence="3" id="KW-1185">Reference proteome</keyword>
<dbReference type="Gene3D" id="3.30.420.40">
    <property type="match status" value="2"/>
</dbReference>
<comment type="similarity">
    <text evidence="1">Belongs to the ROK (NagC/XylR) family.</text>
</comment>